<evidence type="ECO:0000313" key="3">
    <source>
        <dbReference type="Proteomes" id="UP000000662"/>
    </source>
</evidence>
<protein>
    <recommendedName>
        <fullName evidence="4">Lipoprotein</fullName>
    </recommendedName>
</protein>
<evidence type="ECO:0008006" key="4">
    <source>
        <dbReference type="Google" id="ProtNLM"/>
    </source>
</evidence>
<sequence length="141" mass="15162">MTKFFDARPAVPCRNAMPRRTGMKTMLFAVALTAAIARPAAAEPPQAGNGKLVDEDHMTLYVFDHDAPGKSTCTGTCAANWPPALADAYDKASGALSLVTRDDGKKQWAYNGRPLYRWKMDHKAGDAGGDGIGGMWHVARP</sequence>
<dbReference type="PANTHER" id="PTHR39335:SF1">
    <property type="entry name" value="BLL4220 PROTEIN"/>
    <property type="match status" value="1"/>
</dbReference>
<dbReference type="EMBL" id="CP000440">
    <property type="protein sequence ID" value="ABI86285.1"/>
    <property type="molecule type" value="Genomic_DNA"/>
</dbReference>
<keyword evidence="1" id="KW-0732">Signal</keyword>
<organism evidence="2 3">
    <name type="scientific">Burkholderia ambifaria (strain ATCC BAA-244 / DSM 16087 / CCUG 44356 / LMG 19182 / AMMD)</name>
    <name type="common">Burkholderia cepacia (strain AMMD)</name>
    <dbReference type="NCBI Taxonomy" id="339670"/>
    <lineage>
        <taxon>Bacteria</taxon>
        <taxon>Pseudomonadati</taxon>
        <taxon>Pseudomonadota</taxon>
        <taxon>Betaproteobacteria</taxon>
        <taxon>Burkholderiales</taxon>
        <taxon>Burkholderiaceae</taxon>
        <taxon>Burkholderia</taxon>
        <taxon>Burkholderia cepacia complex</taxon>
    </lineage>
</organism>
<gene>
    <name evidence="2" type="ordered locus">Bamb_0726</name>
</gene>
<dbReference type="eggNOG" id="COG4315">
    <property type="taxonomic scope" value="Bacteria"/>
</dbReference>
<dbReference type="GO" id="GO:0043448">
    <property type="term" value="P:alkane catabolic process"/>
    <property type="evidence" value="ECO:0007669"/>
    <property type="project" value="TreeGrafter"/>
</dbReference>
<accession>Q0BHT8</accession>
<feature type="chain" id="PRO_5004169355" description="Lipoprotein" evidence="1">
    <location>
        <begin position="43"/>
        <end position="141"/>
    </location>
</feature>
<dbReference type="PANTHER" id="PTHR39335">
    <property type="entry name" value="BLL4220 PROTEIN"/>
    <property type="match status" value="1"/>
</dbReference>
<keyword evidence="3" id="KW-1185">Reference proteome</keyword>
<dbReference type="Pfam" id="PF03640">
    <property type="entry name" value="Lipoprotein_15"/>
    <property type="match status" value="2"/>
</dbReference>
<dbReference type="PIRSF" id="PIRSF029720">
    <property type="entry name" value="UCP029720"/>
    <property type="match status" value="1"/>
</dbReference>
<dbReference type="Proteomes" id="UP000000662">
    <property type="component" value="Chromosome 1"/>
</dbReference>
<evidence type="ECO:0000256" key="1">
    <source>
        <dbReference type="SAM" id="SignalP"/>
    </source>
</evidence>
<reference evidence="2" key="1">
    <citation type="submission" date="2009-01" db="EMBL/GenBank/DDBJ databases">
        <title>Complete sequence of Chromosome 1 of Burkholderia cepacia AMMD.</title>
        <authorList>
            <consortium name="US DOE Joint Genome Institute"/>
            <person name="Copeland A."/>
            <person name="Lucas S."/>
            <person name="Lapidus A."/>
            <person name="Barry K."/>
            <person name="Detter J.C."/>
            <person name="Glavina del Rio T."/>
            <person name="Hammon N."/>
            <person name="Israni S."/>
            <person name="Pitluck S."/>
            <person name="Bruce D."/>
            <person name="Chain P."/>
            <person name="Malfatti S."/>
            <person name="Shin M."/>
            <person name="Vergez L."/>
            <person name="Schmutz J."/>
            <person name="Larimer F."/>
            <person name="Land M."/>
            <person name="Hauser L."/>
            <person name="Kyrpides N."/>
            <person name="Kim E."/>
            <person name="Parke J."/>
            <person name="Coenye T."/>
            <person name="Konstantinidis K."/>
            <person name="Ramette A."/>
            <person name="Tiedje J."/>
            <person name="Richardson P."/>
        </authorList>
    </citation>
    <scope>NUCLEOTIDE SEQUENCE [LARGE SCALE GENOMIC DNA]</scope>
    <source>
        <strain evidence="2">AMMD</strain>
    </source>
</reference>
<dbReference type="InterPro" id="IPR014558">
    <property type="entry name" value="UCP029720"/>
</dbReference>
<feature type="signal peptide" evidence="1">
    <location>
        <begin position="1"/>
        <end position="42"/>
    </location>
</feature>
<dbReference type="AlphaFoldDB" id="Q0BHT8"/>
<evidence type="ECO:0000313" key="2">
    <source>
        <dbReference type="EMBL" id="ABI86285.1"/>
    </source>
</evidence>
<name>Q0BHT8_BURCM</name>
<dbReference type="KEGG" id="bam:Bamb_0726"/>
<proteinExistence type="predicted"/>
<dbReference type="InterPro" id="IPR005297">
    <property type="entry name" value="Lipoprotein_repeat"/>
</dbReference>